<evidence type="ECO:0000313" key="3">
    <source>
        <dbReference type="EMBL" id="KAF9459040.1"/>
    </source>
</evidence>
<feature type="region of interest" description="Disordered" evidence="1">
    <location>
        <begin position="191"/>
        <end position="263"/>
    </location>
</feature>
<gene>
    <name evidence="3" type="ORF">BDZ94DRAFT_1269228</name>
</gene>
<dbReference type="AlphaFoldDB" id="A0A9P6CED3"/>
<feature type="compositionally biased region" description="Basic and acidic residues" evidence="1">
    <location>
        <begin position="198"/>
        <end position="210"/>
    </location>
</feature>
<feature type="transmembrane region" description="Helical" evidence="2">
    <location>
        <begin position="138"/>
        <end position="162"/>
    </location>
</feature>
<feature type="compositionally biased region" description="Low complexity" evidence="1">
    <location>
        <begin position="110"/>
        <end position="129"/>
    </location>
</feature>
<proteinExistence type="predicted"/>
<accession>A0A9P6CED3</accession>
<feature type="region of interest" description="Disordered" evidence="1">
    <location>
        <begin position="110"/>
        <end position="132"/>
    </location>
</feature>
<evidence type="ECO:0000256" key="2">
    <source>
        <dbReference type="SAM" id="Phobius"/>
    </source>
</evidence>
<reference evidence="3" key="1">
    <citation type="submission" date="2020-11" db="EMBL/GenBank/DDBJ databases">
        <authorList>
            <consortium name="DOE Joint Genome Institute"/>
            <person name="Ahrendt S."/>
            <person name="Riley R."/>
            <person name="Andreopoulos W."/>
            <person name="Labutti K."/>
            <person name="Pangilinan J."/>
            <person name="Ruiz-Duenas F.J."/>
            <person name="Barrasa J.M."/>
            <person name="Sanchez-Garcia M."/>
            <person name="Camarero S."/>
            <person name="Miyauchi S."/>
            <person name="Serrano A."/>
            <person name="Linde D."/>
            <person name="Babiker R."/>
            <person name="Drula E."/>
            <person name="Ayuso-Fernandez I."/>
            <person name="Pacheco R."/>
            <person name="Padilla G."/>
            <person name="Ferreira P."/>
            <person name="Barriuso J."/>
            <person name="Kellner H."/>
            <person name="Castanera R."/>
            <person name="Alfaro M."/>
            <person name="Ramirez L."/>
            <person name="Pisabarro A.G."/>
            <person name="Kuo A."/>
            <person name="Tritt A."/>
            <person name="Lipzen A."/>
            <person name="He G."/>
            <person name="Yan M."/>
            <person name="Ng V."/>
            <person name="Cullen D."/>
            <person name="Martin F."/>
            <person name="Rosso M.-N."/>
            <person name="Henrissat B."/>
            <person name="Hibbett D."/>
            <person name="Martinez A.T."/>
            <person name="Grigoriev I.V."/>
        </authorList>
    </citation>
    <scope>NUCLEOTIDE SEQUENCE</scope>
    <source>
        <strain evidence="3">CBS 247.69</strain>
    </source>
</reference>
<keyword evidence="2" id="KW-0472">Membrane</keyword>
<sequence>MAAPSQEYPSWLTPSVSIITDAAGVPITTSTTVLFLPLTYYGPSIPLNSDWTYGGLFPPSSTLVPTTSEMPPTITSITNTPATPTSSLTITSATPSVSLSSPTVSLSTSSASSFSSTSTPTTTPIVTSSGGLSRGQRIGVIVASILGLIFLFVLALSLFLWWKGRRNRRRDPRFSMITPIDEGYAVVGAEGRSLGEGSPRHSGEEADSFLRRSRAAGSPQQSDAEMGGRSSAPPYSGVPRVPVPPTGSLSSSGTSSTNHSGYGVLIERPTLNLLPGTQEELARERRGQILTPEEMRRLDEETVLPHPSADGSPLLPPPRLVDPEFAWTPPSDRPAFKPQSSYLSQVSSYPDAEESATLLTARRVRVEDLAPRSPPRLPLTPLDIGSGASNNGFLAGLGQGLANIGRLSWFKNLDGHPPRGSRPQSYLSTPLTDEDLEHGKALLGGPQMSETRSSRGLGFGSEGDRPISTVSARSAATIYHDAFSSLPTTPVLAAPLAPLPRAMTPSGPDQGWPSSSTVAGEPPAYDLVDTSVNSPSPSTSATHLNHGLPVGFDILDVPAPSAVSPFASTSSVGSLREMSTGSSAGIITHPFPPGLGLGTNKSWTDITSSAAQVQAPFAVVSSHNTNAGISIDILEEAPPSAGEGWRSMASTVNFGGPGRRTTFGGFVPPDIAEEASLYSIRSHNAPSRSTGSAPASRRDMTGSNGSASSRPSAFSAARTGSSGHSLAHSGSITSEDRKRGHVSPTMSAFGHGHRSDGEPPLSPLLNTPPLVHFAERAGTVRSITSGTTAVDTLAGSSAEPGSPRSQLTQFSSAPWAGGLDQDWTPM</sequence>
<dbReference type="EMBL" id="MU150325">
    <property type="protein sequence ID" value="KAF9459040.1"/>
    <property type="molecule type" value="Genomic_DNA"/>
</dbReference>
<feature type="region of interest" description="Disordered" evidence="1">
    <location>
        <begin position="792"/>
        <end position="826"/>
    </location>
</feature>
<feature type="compositionally biased region" description="Low complexity" evidence="1">
    <location>
        <begin position="703"/>
        <end position="731"/>
    </location>
</feature>
<keyword evidence="2" id="KW-0812">Transmembrane</keyword>
<feature type="compositionally biased region" description="Polar residues" evidence="1">
    <location>
        <begin position="679"/>
        <end position="693"/>
    </location>
</feature>
<feature type="region of interest" description="Disordered" evidence="1">
    <location>
        <begin position="441"/>
        <end position="465"/>
    </location>
</feature>
<comment type="caution">
    <text evidence="3">The sequence shown here is derived from an EMBL/GenBank/DDBJ whole genome shotgun (WGS) entry which is preliminary data.</text>
</comment>
<feature type="compositionally biased region" description="Polar residues" evidence="1">
    <location>
        <begin position="803"/>
        <end position="812"/>
    </location>
</feature>
<evidence type="ECO:0000256" key="1">
    <source>
        <dbReference type="SAM" id="MobiDB-lite"/>
    </source>
</evidence>
<keyword evidence="4" id="KW-1185">Reference proteome</keyword>
<organism evidence="3 4">
    <name type="scientific">Collybia nuda</name>
    <dbReference type="NCBI Taxonomy" id="64659"/>
    <lineage>
        <taxon>Eukaryota</taxon>
        <taxon>Fungi</taxon>
        <taxon>Dikarya</taxon>
        <taxon>Basidiomycota</taxon>
        <taxon>Agaricomycotina</taxon>
        <taxon>Agaricomycetes</taxon>
        <taxon>Agaricomycetidae</taxon>
        <taxon>Agaricales</taxon>
        <taxon>Tricholomatineae</taxon>
        <taxon>Clitocybaceae</taxon>
        <taxon>Collybia</taxon>
    </lineage>
</organism>
<dbReference type="Proteomes" id="UP000807353">
    <property type="component" value="Unassembled WGS sequence"/>
</dbReference>
<keyword evidence="2" id="KW-1133">Transmembrane helix</keyword>
<evidence type="ECO:0000313" key="4">
    <source>
        <dbReference type="Proteomes" id="UP000807353"/>
    </source>
</evidence>
<dbReference type="OrthoDB" id="2563978at2759"/>
<name>A0A9P6CED3_9AGAR</name>
<feature type="compositionally biased region" description="Low complexity" evidence="1">
    <location>
        <begin position="246"/>
        <end position="261"/>
    </location>
</feature>
<feature type="region of interest" description="Disordered" evidence="1">
    <location>
        <begin position="678"/>
        <end position="766"/>
    </location>
</feature>
<protein>
    <submittedName>
        <fullName evidence="3">Uncharacterized protein</fullName>
    </submittedName>
</protein>